<dbReference type="GO" id="GO:0016491">
    <property type="term" value="F:oxidoreductase activity"/>
    <property type="evidence" value="ECO:0007669"/>
    <property type="project" value="UniProtKB-KW"/>
</dbReference>
<evidence type="ECO:0000313" key="9">
    <source>
        <dbReference type="Proteomes" id="UP000216752"/>
    </source>
</evidence>
<dbReference type="PANTHER" id="PTHR43350:SF2">
    <property type="entry name" value="GROES-LIKE ZINC-BINDING ALCOHOL DEHYDROGENASE FAMILY PROTEIN"/>
    <property type="match status" value="1"/>
</dbReference>
<dbReference type="EC" id="1.1.1.329" evidence="8"/>
<dbReference type="SUPFAM" id="SSF51735">
    <property type="entry name" value="NAD(P)-binding Rossmann-fold domains"/>
    <property type="match status" value="1"/>
</dbReference>
<dbReference type="PANTHER" id="PTHR43350">
    <property type="entry name" value="NAD-DEPENDENT ALCOHOL DEHYDROGENASE"/>
    <property type="match status" value="1"/>
</dbReference>
<protein>
    <submittedName>
        <fullName evidence="8">2-deoxy-scyllo-inosamine dehydrogenase</fullName>
        <ecNumber evidence="8">1.1.1.329</ecNumber>
    </submittedName>
</protein>
<keyword evidence="4" id="KW-0862">Zinc</keyword>
<evidence type="ECO:0000259" key="7">
    <source>
        <dbReference type="Pfam" id="PF08240"/>
    </source>
</evidence>
<dbReference type="Gene3D" id="3.90.180.10">
    <property type="entry name" value="Medium-chain alcohol dehydrogenases, catalytic domain"/>
    <property type="match status" value="1"/>
</dbReference>
<keyword evidence="9" id="KW-1185">Reference proteome</keyword>
<evidence type="ECO:0000259" key="6">
    <source>
        <dbReference type="Pfam" id="PF01488"/>
    </source>
</evidence>
<dbReference type="EMBL" id="CP155573">
    <property type="protein sequence ID" value="XFO68739.1"/>
    <property type="molecule type" value="Genomic_DNA"/>
</dbReference>
<dbReference type="InterPro" id="IPR011032">
    <property type="entry name" value="GroES-like_sf"/>
</dbReference>
<evidence type="ECO:0000313" key="8">
    <source>
        <dbReference type="EMBL" id="XFO68739.1"/>
    </source>
</evidence>
<organism evidence="8 9">
    <name type="scientific">Sporomusa silvacetica DSM 10669</name>
    <dbReference type="NCBI Taxonomy" id="1123289"/>
    <lineage>
        <taxon>Bacteria</taxon>
        <taxon>Bacillati</taxon>
        <taxon>Bacillota</taxon>
        <taxon>Negativicutes</taxon>
        <taxon>Selenomonadales</taxon>
        <taxon>Sporomusaceae</taxon>
        <taxon>Sporomusa</taxon>
    </lineage>
</organism>
<dbReference type="InterPro" id="IPR036291">
    <property type="entry name" value="NAD(P)-bd_dom_sf"/>
</dbReference>
<sequence length="315" mass="34777">MKCLYFDDILTFIEDYPQPKRDKGEVLIKIHYGAICNTDKEIIKGYKGFQGILGHEFVGVVEEADDPTYIGKRVVGEINLGCGECERCRQGYSNHCKNRRVLGITNKDGAFAQYITLPLANLHLIPDDVADLEAVFAEPLAAALEITNQCHIKPTHKVVIVGNGKLGQLIGQVLSLTGCDLTILGRNEKSLLLLTNKARVQLISQVDYESYFDVVVEATGNQAGLSYAQKIVKPMGKVVLKSTYHDQALLNPTLWVVNEITLVGSRCGPMEAALRLLEKKLVSMEGLIGGVYTLEEYQTAFADQNSLKSVFKIVE</sequence>
<evidence type="ECO:0000256" key="5">
    <source>
        <dbReference type="ARBA" id="ARBA00023002"/>
    </source>
</evidence>
<evidence type="ECO:0000256" key="4">
    <source>
        <dbReference type="ARBA" id="ARBA00022833"/>
    </source>
</evidence>
<comment type="cofactor">
    <cofactor evidence="1">
        <name>Zn(2+)</name>
        <dbReference type="ChEBI" id="CHEBI:29105"/>
    </cofactor>
</comment>
<dbReference type="Proteomes" id="UP000216752">
    <property type="component" value="Chromosome"/>
</dbReference>
<comment type="similarity">
    <text evidence="2">Belongs to the zinc-containing alcohol dehydrogenase family.</text>
</comment>
<dbReference type="Gene3D" id="3.40.50.720">
    <property type="entry name" value="NAD(P)-binding Rossmann-like Domain"/>
    <property type="match status" value="1"/>
</dbReference>
<keyword evidence="5 8" id="KW-0560">Oxidoreductase</keyword>
<evidence type="ECO:0000256" key="1">
    <source>
        <dbReference type="ARBA" id="ARBA00001947"/>
    </source>
</evidence>
<dbReference type="Pfam" id="PF08240">
    <property type="entry name" value="ADH_N"/>
    <property type="match status" value="1"/>
</dbReference>
<reference evidence="8" key="1">
    <citation type="submission" date="2024-05" db="EMBL/GenBank/DDBJ databases">
        <title>Isolation and characterization of Sporomusa carbonis sp. nov., a carboxydotrophic hydrogenogen in the genus of Sporomusa isolated from a charcoal burning pile.</title>
        <authorList>
            <person name="Boeer T."/>
            <person name="Rosenbaum F."/>
            <person name="Eysell L."/>
            <person name="Mueller V."/>
            <person name="Daniel R."/>
            <person name="Poehlein A."/>
        </authorList>
    </citation>
    <scope>NUCLEOTIDE SEQUENCE [LARGE SCALE GENOMIC DNA]</scope>
    <source>
        <strain evidence="8">DSM 10669</strain>
    </source>
</reference>
<dbReference type="RefSeq" id="WP_094606417.1">
    <property type="nucleotide sequence ID" value="NZ_CP155573.1"/>
</dbReference>
<keyword evidence="3" id="KW-0479">Metal-binding</keyword>
<gene>
    <name evidence="8" type="primary">neoA</name>
    <name evidence="8" type="ORF">SPSIL_049620</name>
</gene>
<dbReference type="CDD" id="cd08242">
    <property type="entry name" value="MDR_like"/>
    <property type="match status" value="1"/>
</dbReference>
<accession>A0ABZ3ISP8</accession>
<dbReference type="InterPro" id="IPR006151">
    <property type="entry name" value="Shikm_DH/Glu-tRNA_Rdtase"/>
</dbReference>
<dbReference type="InterPro" id="IPR013154">
    <property type="entry name" value="ADH-like_N"/>
</dbReference>
<evidence type="ECO:0000256" key="2">
    <source>
        <dbReference type="ARBA" id="ARBA00008072"/>
    </source>
</evidence>
<feature type="domain" description="Quinate/shikimate 5-dehydrogenase/glutamyl-tRNA reductase" evidence="6">
    <location>
        <begin position="155"/>
        <end position="225"/>
    </location>
</feature>
<evidence type="ECO:0000256" key="3">
    <source>
        <dbReference type="ARBA" id="ARBA00022723"/>
    </source>
</evidence>
<feature type="domain" description="Alcohol dehydrogenase-like N-terminal" evidence="7">
    <location>
        <begin position="23"/>
        <end position="127"/>
    </location>
</feature>
<name>A0ABZ3ISP8_9FIRM</name>
<dbReference type="SUPFAM" id="SSF50129">
    <property type="entry name" value="GroES-like"/>
    <property type="match status" value="1"/>
</dbReference>
<dbReference type="Pfam" id="PF01488">
    <property type="entry name" value="Shikimate_DH"/>
    <property type="match status" value="1"/>
</dbReference>
<proteinExistence type="inferred from homology"/>